<organism evidence="1">
    <name type="scientific">Proteus vulgaris</name>
    <dbReference type="NCBI Taxonomy" id="585"/>
    <lineage>
        <taxon>Bacteria</taxon>
        <taxon>Pseudomonadati</taxon>
        <taxon>Pseudomonadota</taxon>
        <taxon>Gammaproteobacteria</taxon>
        <taxon>Enterobacterales</taxon>
        <taxon>Morganellaceae</taxon>
        <taxon>Proteus</taxon>
    </lineage>
</organism>
<sequence>MLSKLKMLISSIYYTFLFSIRNIFLIRTGKSNSIIKKHPIIVTLTTYPKRISTVFLTIESIFSQTISPEKIVLWLYKEDKPLIPSSLRRLQKRGLEIYFCDEDLRSYKKLSYTNNFFNTHIIVTADDDILYPKNWLEELYNESLKYPNTVICHRGHDISISNNEIESYSTFMKNKVYSTNPSPLLIPTGCSGILYPIGSLSIDASYKKSSIFMQLAPDADDFWYKFVCLKNGFLAKRINSENKHFPPIISSLKDGLFHNNVRNNQNDKKLLSTINYFELYDFIIKK</sequence>
<dbReference type="InterPro" id="IPR029044">
    <property type="entry name" value="Nucleotide-diphossugar_trans"/>
</dbReference>
<evidence type="ECO:0000313" key="1">
    <source>
        <dbReference type="EMBL" id="AXY99494.1"/>
    </source>
</evidence>
<dbReference type="Gene3D" id="3.90.550.10">
    <property type="entry name" value="Spore Coat Polysaccharide Biosynthesis Protein SpsA, Chain A"/>
    <property type="match status" value="1"/>
</dbReference>
<dbReference type="SUPFAM" id="SSF53448">
    <property type="entry name" value="Nucleotide-diphospho-sugar transferases"/>
    <property type="match status" value="1"/>
</dbReference>
<protein>
    <submittedName>
        <fullName evidence="1">Gt3</fullName>
    </submittedName>
</protein>
<reference evidence="1" key="1">
    <citation type="journal article" date="2017" name="PLoS ONE">
        <title>Genetic diversity of the O antigens of Proteus species and the development of a suspension array for molecular serotyping.</title>
        <authorList>
            <person name="Yu X."/>
            <person name="Torzewska A."/>
            <person name="Zhang X."/>
            <person name="Yin Z."/>
            <person name="Drzewiecka D."/>
            <person name="Cao H."/>
            <person name="Liu B."/>
            <person name="Knirel Y.A."/>
            <person name="Rozalski A."/>
            <person name="Wang L."/>
        </authorList>
    </citation>
    <scope>NUCLEOTIDE SEQUENCE</scope>
    <source>
        <strain evidence="1">CCUG 4652</strain>
    </source>
</reference>
<name>A0A385JMC7_PROVU</name>
<accession>A0A385JMC7</accession>
<dbReference type="AlphaFoldDB" id="A0A385JMC7"/>
<proteinExistence type="predicted"/>
<dbReference type="EMBL" id="KY710696">
    <property type="protein sequence ID" value="AXY99494.1"/>
    <property type="molecule type" value="Genomic_DNA"/>
</dbReference>